<proteinExistence type="predicted"/>
<dbReference type="RefSeq" id="WP_244352444.1">
    <property type="nucleotide sequence ID" value="NZ_JAFIRA010000049.1"/>
</dbReference>
<keyword evidence="3" id="KW-1185">Reference proteome</keyword>
<reference evidence="2" key="1">
    <citation type="submission" date="2021-02" db="EMBL/GenBank/DDBJ databases">
        <title>The CRISPR/cas machinery reduction and long-range gene transfer in the hot spring cyanobacterium Synechococcus.</title>
        <authorList>
            <person name="Dvorak P."/>
            <person name="Jahodarova E."/>
            <person name="Hasler P."/>
            <person name="Poulickova A."/>
        </authorList>
    </citation>
    <scope>NUCLEOTIDE SEQUENCE</scope>
    <source>
        <strain evidence="2">Rupite</strain>
    </source>
</reference>
<evidence type="ECO:0000313" key="3">
    <source>
        <dbReference type="Proteomes" id="UP000830835"/>
    </source>
</evidence>
<gene>
    <name evidence="2" type="ORF">JX360_14865</name>
</gene>
<evidence type="ECO:0000256" key="1">
    <source>
        <dbReference type="SAM" id="MobiDB-lite"/>
    </source>
</evidence>
<protein>
    <submittedName>
        <fullName evidence="2">Uncharacterized protein</fullName>
    </submittedName>
</protein>
<dbReference type="Proteomes" id="UP000830835">
    <property type="component" value="Unassembled WGS sequence"/>
</dbReference>
<organism evidence="2 3">
    <name type="scientific">Thermostichus vulcanus str. 'Rupite'</name>
    <dbReference type="NCBI Taxonomy" id="2813851"/>
    <lineage>
        <taxon>Bacteria</taxon>
        <taxon>Bacillati</taxon>
        <taxon>Cyanobacteriota</taxon>
        <taxon>Cyanophyceae</taxon>
        <taxon>Thermostichales</taxon>
        <taxon>Thermostichaceae</taxon>
        <taxon>Thermostichus</taxon>
    </lineage>
</organism>
<name>A0ABT0CEH1_THEVL</name>
<evidence type="ECO:0000313" key="2">
    <source>
        <dbReference type="EMBL" id="MCJ2544168.1"/>
    </source>
</evidence>
<dbReference type="PANTHER" id="PTHR48184">
    <property type="entry name" value="RICIN B-TYPE LECTIN DOMAIN-CONTAINING PROTEIN"/>
    <property type="match status" value="1"/>
</dbReference>
<sequence length="197" mass="20075">MSRQHRRSWLTWTVSFVLGALLMLLSAITVGCGSSSRSVTVPPSSPGETFINQSIPAGVTRLPTSSIVGFQIGDRIRIDPGGTRQEDNQISGFGSLLLVSPTQFPHSAGERVIRIVATPTPLPTPSPTPSPTGSPSPSPSPTISPSPSPTPSPTGSPSPSPSPTISPSPSPTPSPTGSPSPSPFPSPSPNGFPSPAT</sequence>
<feature type="compositionally biased region" description="Pro residues" evidence="1">
    <location>
        <begin position="120"/>
        <end position="197"/>
    </location>
</feature>
<dbReference type="PANTHER" id="PTHR48184:SF1">
    <property type="entry name" value="MEMBRANE-ASSOCIATED PROTEIN"/>
    <property type="match status" value="1"/>
</dbReference>
<feature type="region of interest" description="Disordered" evidence="1">
    <location>
        <begin position="118"/>
        <end position="197"/>
    </location>
</feature>
<accession>A0ABT0CEH1</accession>
<comment type="caution">
    <text evidence="2">The sequence shown here is derived from an EMBL/GenBank/DDBJ whole genome shotgun (WGS) entry which is preliminary data.</text>
</comment>
<dbReference type="PROSITE" id="PS51257">
    <property type="entry name" value="PROKAR_LIPOPROTEIN"/>
    <property type="match status" value="1"/>
</dbReference>
<dbReference type="EMBL" id="JAFIRA010000049">
    <property type="protein sequence ID" value="MCJ2544168.1"/>
    <property type="molecule type" value="Genomic_DNA"/>
</dbReference>